<reference evidence="3" key="1">
    <citation type="journal article" date="2017" name="Genome Biol.">
        <title>Comparative genomics reveals high biological diversity and specific adaptations in the industrially and medically important fungal genus Aspergillus.</title>
        <authorList>
            <person name="de Vries R.P."/>
            <person name="Riley R."/>
            <person name="Wiebenga A."/>
            <person name="Aguilar-Osorio G."/>
            <person name="Amillis S."/>
            <person name="Uchima C.A."/>
            <person name="Anderluh G."/>
            <person name="Asadollahi M."/>
            <person name="Askin M."/>
            <person name="Barry K."/>
            <person name="Battaglia E."/>
            <person name="Bayram O."/>
            <person name="Benocci T."/>
            <person name="Braus-Stromeyer S.A."/>
            <person name="Caldana C."/>
            <person name="Canovas D."/>
            <person name="Cerqueira G.C."/>
            <person name="Chen F."/>
            <person name="Chen W."/>
            <person name="Choi C."/>
            <person name="Clum A."/>
            <person name="Dos Santos R.A."/>
            <person name="Damasio A.R."/>
            <person name="Diallinas G."/>
            <person name="Emri T."/>
            <person name="Fekete E."/>
            <person name="Flipphi M."/>
            <person name="Freyberg S."/>
            <person name="Gallo A."/>
            <person name="Gournas C."/>
            <person name="Habgood R."/>
            <person name="Hainaut M."/>
            <person name="Harispe M.L."/>
            <person name="Henrissat B."/>
            <person name="Hilden K.S."/>
            <person name="Hope R."/>
            <person name="Hossain A."/>
            <person name="Karabika E."/>
            <person name="Karaffa L."/>
            <person name="Karanyi Z."/>
            <person name="Krasevec N."/>
            <person name="Kuo A."/>
            <person name="Kusch H."/>
            <person name="LaButti K."/>
            <person name="Lagendijk E.L."/>
            <person name="Lapidus A."/>
            <person name="Levasseur A."/>
            <person name="Lindquist E."/>
            <person name="Lipzen A."/>
            <person name="Logrieco A.F."/>
            <person name="MacCabe A."/>
            <person name="Maekelae M.R."/>
            <person name="Malavazi I."/>
            <person name="Melin P."/>
            <person name="Meyer V."/>
            <person name="Mielnichuk N."/>
            <person name="Miskei M."/>
            <person name="Molnar A.P."/>
            <person name="Mule G."/>
            <person name="Ngan C.Y."/>
            <person name="Orejas M."/>
            <person name="Orosz E."/>
            <person name="Ouedraogo J.P."/>
            <person name="Overkamp K.M."/>
            <person name="Park H.-S."/>
            <person name="Perrone G."/>
            <person name="Piumi F."/>
            <person name="Punt P.J."/>
            <person name="Ram A.F."/>
            <person name="Ramon A."/>
            <person name="Rauscher S."/>
            <person name="Record E."/>
            <person name="Riano-Pachon D.M."/>
            <person name="Robert V."/>
            <person name="Roehrig J."/>
            <person name="Ruller R."/>
            <person name="Salamov A."/>
            <person name="Salih N.S."/>
            <person name="Samson R.A."/>
            <person name="Sandor E."/>
            <person name="Sanguinetti M."/>
            <person name="Schuetze T."/>
            <person name="Sepcic K."/>
            <person name="Shelest E."/>
            <person name="Sherlock G."/>
            <person name="Sophianopoulou V."/>
            <person name="Squina F.M."/>
            <person name="Sun H."/>
            <person name="Susca A."/>
            <person name="Todd R.B."/>
            <person name="Tsang A."/>
            <person name="Unkles S.E."/>
            <person name="van de Wiele N."/>
            <person name="van Rossen-Uffink D."/>
            <person name="Oliveira J.V."/>
            <person name="Vesth T.C."/>
            <person name="Visser J."/>
            <person name="Yu J.-H."/>
            <person name="Zhou M."/>
            <person name="Andersen M.R."/>
            <person name="Archer D.B."/>
            <person name="Baker S.E."/>
            <person name="Benoit I."/>
            <person name="Brakhage A.A."/>
            <person name="Braus G.H."/>
            <person name="Fischer R."/>
            <person name="Frisvad J.C."/>
            <person name="Goldman G.H."/>
            <person name="Houbraken J."/>
            <person name="Oakley B."/>
            <person name="Pocsi I."/>
            <person name="Scazzocchio C."/>
            <person name="Seiboth B."/>
            <person name="vanKuyk P.A."/>
            <person name="Wortman J."/>
            <person name="Dyer P.S."/>
            <person name="Grigoriev I.V."/>
        </authorList>
    </citation>
    <scope>NUCLEOTIDE SEQUENCE [LARGE SCALE GENOMIC DNA]</scope>
    <source>
        <strain evidence="3">CBS 106.47</strain>
    </source>
</reference>
<dbReference type="Proteomes" id="UP000184063">
    <property type="component" value="Unassembled WGS sequence"/>
</dbReference>
<evidence type="ECO:0000313" key="3">
    <source>
        <dbReference type="Proteomes" id="UP000184063"/>
    </source>
</evidence>
<feature type="region of interest" description="Disordered" evidence="1">
    <location>
        <begin position="10"/>
        <end position="31"/>
    </location>
</feature>
<gene>
    <name evidence="2" type="ORF">ASPFODRAFT_32127</name>
</gene>
<protein>
    <submittedName>
        <fullName evidence="2">Uncharacterized protein</fullName>
    </submittedName>
</protein>
<evidence type="ECO:0000256" key="1">
    <source>
        <dbReference type="SAM" id="MobiDB-lite"/>
    </source>
</evidence>
<evidence type="ECO:0000313" key="2">
    <source>
        <dbReference type="EMBL" id="OJZ87446.1"/>
    </source>
</evidence>
<dbReference type="VEuPathDB" id="FungiDB:ASPFODRAFT_32127"/>
<sequence length="163" mass="17344">MFENIIHLKSRVGERDRGTTQQSLQPRAPKSGACLAPAVSNSSPISVVALTNIQRANESGVYVLPSATASTLMQGSCLFKSGPPSLLMLQSAGTGLDNPAERDNTTINRLLAQVRKEIGETPRVTIAGPNPSQDAQWANGTCTIRPDDDDQQPLGNYKSQASI</sequence>
<dbReference type="EMBL" id="KV878240">
    <property type="protein sequence ID" value="OJZ87446.1"/>
    <property type="molecule type" value="Genomic_DNA"/>
</dbReference>
<name>A0A1M3TLE2_ASPLC</name>
<accession>A0A1M3TLE2</accession>
<proteinExistence type="predicted"/>
<dbReference type="AlphaFoldDB" id="A0A1M3TLE2"/>
<organism evidence="2 3">
    <name type="scientific">Aspergillus luchuensis (strain CBS 106.47)</name>
    <dbReference type="NCBI Taxonomy" id="1137211"/>
    <lineage>
        <taxon>Eukaryota</taxon>
        <taxon>Fungi</taxon>
        <taxon>Dikarya</taxon>
        <taxon>Ascomycota</taxon>
        <taxon>Pezizomycotina</taxon>
        <taxon>Eurotiomycetes</taxon>
        <taxon>Eurotiomycetidae</taxon>
        <taxon>Eurotiales</taxon>
        <taxon>Aspergillaceae</taxon>
        <taxon>Aspergillus</taxon>
        <taxon>Aspergillus subgen. Circumdati</taxon>
    </lineage>
</organism>